<organism evidence="4 5">
    <name type="scientific">Corallococcus aberystwythensis</name>
    <dbReference type="NCBI Taxonomy" id="2316722"/>
    <lineage>
        <taxon>Bacteria</taxon>
        <taxon>Pseudomonadati</taxon>
        <taxon>Myxococcota</taxon>
        <taxon>Myxococcia</taxon>
        <taxon>Myxococcales</taxon>
        <taxon>Cystobacterineae</taxon>
        <taxon>Myxococcaceae</taxon>
        <taxon>Corallococcus</taxon>
    </lineage>
</organism>
<feature type="signal peptide" evidence="2">
    <location>
        <begin position="1"/>
        <end position="18"/>
    </location>
</feature>
<feature type="chain" id="PRO_5017216855" description="DUF6310 domain-containing protein" evidence="2">
    <location>
        <begin position="19"/>
        <end position="303"/>
    </location>
</feature>
<feature type="domain" description="DUF6310" evidence="3">
    <location>
        <begin position="180"/>
        <end position="303"/>
    </location>
</feature>
<reference evidence="5" key="1">
    <citation type="submission" date="2018-09" db="EMBL/GenBank/DDBJ databases">
        <authorList>
            <person name="Livingstone P.G."/>
            <person name="Whitworth D.E."/>
        </authorList>
    </citation>
    <scope>NUCLEOTIDE SEQUENCE [LARGE SCALE GENOMIC DNA]</scope>
    <source>
        <strain evidence="5">AB050A</strain>
    </source>
</reference>
<comment type="caution">
    <text evidence="4">The sequence shown here is derived from an EMBL/GenBank/DDBJ whole genome shotgun (WGS) entry which is preliminary data.</text>
</comment>
<dbReference type="AlphaFoldDB" id="A0A3A8QTD0"/>
<dbReference type="Proteomes" id="UP000267003">
    <property type="component" value="Unassembled WGS sequence"/>
</dbReference>
<gene>
    <name evidence="4" type="ORF">D7W81_06425</name>
</gene>
<keyword evidence="5" id="KW-1185">Reference proteome</keyword>
<sequence>MRSRTCVALLLLVVTACATTEPSVSRSPRHANLQRAATLPWRDDGRCVVREASGPWSEVVEQCFPALDTRRVRFRDIKHRCPVAMTDAASLEMVVGVCLLTQPELAVGAVVVIGVVVVAIAIKEELDAYELRHAYPDEDAPRTRPLTRQPVAEHNPEPAGSASGRDWFPPPGPPGSVDPRERRPECRPQAVSHLGGDALHNQCADRVPSNDFAGSDVLINGKHFDAMQLRAGVLWEIKTDNFDTFTPALQRIVLGKQVDELQRERNIAKACGYKFVVGVRSAAHKAALLSQIRDLTIVVMDWC</sequence>
<dbReference type="PROSITE" id="PS51257">
    <property type="entry name" value="PROKAR_LIPOPROTEIN"/>
    <property type="match status" value="1"/>
</dbReference>
<feature type="region of interest" description="Disordered" evidence="1">
    <location>
        <begin position="138"/>
        <end position="187"/>
    </location>
</feature>
<evidence type="ECO:0000259" key="3">
    <source>
        <dbReference type="Pfam" id="PF19829"/>
    </source>
</evidence>
<dbReference type="EMBL" id="RAWK01000028">
    <property type="protein sequence ID" value="RKH72059.1"/>
    <property type="molecule type" value="Genomic_DNA"/>
</dbReference>
<evidence type="ECO:0000256" key="1">
    <source>
        <dbReference type="SAM" id="MobiDB-lite"/>
    </source>
</evidence>
<evidence type="ECO:0000313" key="4">
    <source>
        <dbReference type="EMBL" id="RKH72059.1"/>
    </source>
</evidence>
<evidence type="ECO:0000313" key="5">
    <source>
        <dbReference type="Proteomes" id="UP000267003"/>
    </source>
</evidence>
<protein>
    <recommendedName>
        <fullName evidence="3">DUF6310 domain-containing protein</fullName>
    </recommendedName>
</protein>
<accession>A0A3A8QTD0</accession>
<name>A0A3A8QTD0_9BACT</name>
<proteinExistence type="predicted"/>
<dbReference type="RefSeq" id="WP_120554439.1">
    <property type="nucleotide sequence ID" value="NZ_RAWK01000028.1"/>
</dbReference>
<evidence type="ECO:0000256" key="2">
    <source>
        <dbReference type="SAM" id="SignalP"/>
    </source>
</evidence>
<keyword evidence="2" id="KW-0732">Signal</keyword>
<dbReference type="OrthoDB" id="5524143at2"/>
<dbReference type="Pfam" id="PF19829">
    <property type="entry name" value="DUF6310"/>
    <property type="match status" value="1"/>
</dbReference>
<dbReference type="InterPro" id="IPR046277">
    <property type="entry name" value="DUF6310"/>
</dbReference>